<dbReference type="GO" id="GO:0045252">
    <property type="term" value="C:oxoglutarate dehydrogenase complex"/>
    <property type="evidence" value="ECO:0007669"/>
    <property type="project" value="UniProtKB-UniRule"/>
</dbReference>
<dbReference type="FunFam" id="3.30.559.10:FF:000007">
    <property type="entry name" value="Dihydrolipoamide acetyltransferase component of pyruvate dehydrogenase complex"/>
    <property type="match status" value="1"/>
</dbReference>
<accession>A0A7V5VEW0</accession>
<dbReference type="Pfam" id="PF02817">
    <property type="entry name" value="E3_binding"/>
    <property type="match status" value="1"/>
</dbReference>
<organism evidence="15">
    <name type="scientific">Caldithrix abyssi</name>
    <dbReference type="NCBI Taxonomy" id="187145"/>
    <lineage>
        <taxon>Bacteria</taxon>
        <taxon>Pseudomonadati</taxon>
        <taxon>Calditrichota</taxon>
        <taxon>Calditrichia</taxon>
        <taxon>Calditrichales</taxon>
        <taxon>Calditrichaceae</taxon>
        <taxon>Caldithrix</taxon>
    </lineage>
</organism>
<dbReference type="SUPFAM" id="SSF52777">
    <property type="entry name" value="CoA-dependent acyltransferases"/>
    <property type="match status" value="1"/>
</dbReference>
<keyword evidence="8 11" id="KW-0450">Lipoyl</keyword>
<dbReference type="CDD" id="cd06849">
    <property type="entry name" value="lipoyl_domain"/>
    <property type="match status" value="1"/>
</dbReference>
<dbReference type="Gene3D" id="2.40.50.100">
    <property type="match status" value="1"/>
</dbReference>
<dbReference type="EMBL" id="DRLI01000089">
    <property type="protein sequence ID" value="HHM01839.1"/>
    <property type="molecule type" value="Genomic_DNA"/>
</dbReference>
<comment type="function">
    <text evidence="1 11">E2 component of the 2-oxoglutarate dehydrogenase (OGDH) complex which catalyzes the second step in the conversion of 2-oxoglutarate to succinyl-CoA and CO(2).</text>
</comment>
<dbReference type="InterPro" id="IPR006255">
    <property type="entry name" value="SucB"/>
</dbReference>
<dbReference type="GO" id="GO:0004149">
    <property type="term" value="F:dihydrolipoyllysine-residue succinyltransferase activity"/>
    <property type="evidence" value="ECO:0007669"/>
    <property type="project" value="UniProtKB-UniRule"/>
</dbReference>
<dbReference type="Proteomes" id="UP000885771">
    <property type="component" value="Unassembled WGS sequence"/>
</dbReference>
<dbReference type="InterPro" id="IPR011053">
    <property type="entry name" value="Single_hybrid_motif"/>
</dbReference>
<evidence type="ECO:0000256" key="10">
    <source>
        <dbReference type="ARBA" id="ARBA00052761"/>
    </source>
</evidence>
<reference evidence="15" key="1">
    <citation type="journal article" date="2020" name="mSystems">
        <title>Genome- and Community-Level Interaction Insights into Carbon Utilization and Element Cycling Functions of Hydrothermarchaeota in Hydrothermal Sediment.</title>
        <authorList>
            <person name="Zhou Z."/>
            <person name="Liu Y."/>
            <person name="Xu W."/>
            <person name="Pan J."/>
            <person name="Luo Z.H."/>
            <person name="Li M."/>
        </authorList>
    </citation>
    <scope>NUCLEOTIDE SEQUENCE [LARGE SCALE GENOMIC DNA]</scope>
    <source>
        <strain evidence="15">HyVt-460</strain>
    </source>
</reference>
<evidence type="ECO:0000256" key="6">
    <source>
        <dbReference type="ARBA" id="ARBA00022532"/>
    </source>
</evidence>
<evidence type="ECO:0000256" key="12">
    <source>
        <dbReference type="SAM" id="MobiDB-lite"/>
    </source>
</evidence>
<evidence type="ECO:0000256" key="8">
    <source>
        <dbReference type="ARBA" id="ARBA00022823"/>
    </source>
</evidence>
<dbReference type="EC" id="2.3.1.61" evidence="4 11"/>
<dbReference type="PANTHER" id="PTHR43416">
    <property type="entry name" value="DIHYDROLIPOYLLYSINE-RESIDUE SUCCINYLTRANSFERASE COMPONENT OF 2-OXOGLUTARATE DEHYDROGENASE COMPLEX, MITOCHONDRIAL-RELATED"/>
    <property type="match status" value="1"/>
</dbReference>
<dbReference type="SUPFAM" id="SSF47005">
    <property type="entry name" value="Peripheral subunit-binding domain of 2-oxo acid dehydrogenase complex"/>
    <property type="match status" value="1"/>
</dbReference>
<dbReference type="Pfam" id="PF00364">
    <property type="entry name" value="Biotin_lipoyl"/>
    <property type="match status" value="1"/>
</dbReference>
<feature type="domain" description="Peripheral subunit-binding (PSBD)" evidence="14">
    <location>
        <begin position="110"/>
        <end position="147"/>
    </location>
</feature>
<comment type="similarity">
    <text evidence="3 11">Belongs to the 2-oxoacid dehydrogenase family.</text>
</comment>
<dbReference type="GO" id="GO:0033512">
    <property type="term" value="P:L-lysine catabolic process to acetyl-CoA via saccharopine"/>
    <property type="evidence" value="ECO:0007669"/>
    <property type="project" value="UniProtKB-UniRule"/>
</dbReference>
<evidence type="ECO:0000313" key="15">
    <source>
        <dbReference type="EMBL" id="HHM01839.1"/>
    </source>
</evidence>
<dbReference type="InterPro" id="IPR036625">
    <property type="entry name" value="E3-bd_dom_sf"/>
</dbReference>
<comment type="catalytic activity">
    <reaction evidence="10 11">
        <text>N(6)-[(R)-dihydrolipoyl]-L-lysyl-[protein] + succinyl-CoA = N(6)-[(R)-S(8)-succinyldihydrolipoyl]-L-lysyl-[protein] + CoA</text>
        <dbReference type="Rhea" id="RHEA:15213"/>
        <dbReference type="Rhea" id="RHEA-COMP:10475"/>
        <dbReference type="Rhea" id="RHEA-COMP:20092"/>
        <dbReference type="ChEBI" id="CHEBI:57287"/>
        <dbReference type="ChEBI" id="CHEBI:57292"/>
        <dbReference type="ChEBI" id="CHEBI:83100"/>
        <dbReference type="ChEBI" id="CHEBI:83120"/>
        <dbReference type="EC" id="2.3.1.61"/>
    </reaction>
</comment>
<evidence type="ECO:0000256" key="1">
    <source>
        <dbReference type="ARBA" id="ARBA00004052"/>
    </source>
</evidence>
<dbReference type="UniPathway" id="UPA00868">
    <property type="reaction ID" value="UER00840"/>
</dbReference>
<keyword evidence="7 11" id="KW-0808">Transferase</keyword>
<evidence type="ECO:0000256" key="7">
    <source>
        <dbReference type="ARBA" id="ARBA00022679"/>
    </source>
</evidence>
<keyword evidence="6 11" id="KW-0816">Tricarboxylic acid cycle</keyword>
<dbReference type="InterPro" id="IPR004167">
    <property type="entry name" value="PSBD"/>
</dbReference>
<dbReference type="GO" id="GO:0005829">
    <property type="term" value="C:cytosol"/>
    <property type="evidence" value="ECO:0007669"/>
    <property type="project" value="TreeGrafter"/>
</dbReference>
<dbReference type="SUPFAM" id="SSF51230">
    <property type="entry name" value="Single hybrid motif"/>
    <property type="match status" value="1"/>
</dbReference>
<dbReference type="NCBIfam" id="TIGR01347">
    <property type="entry name" value="sucB"/>
    <property type="match status" value="1"/>
</dbReference>
<evidence type="ECO:0000256" key="9">
    <source>
        <dbReference type="ARBA" id="ARBA00023315"/>
    </source>
</evidence>
<feature type="domain" description="Lipoyl-binding" evidence="13">
    <location>
        <begin position="2"/>
        <end position="76"/>
    </location>
</feature>
<dbReference type="Gene3D" id="3.30.559.10">
    <property type="entry name" value="Chloramphenicol acetyltransferase-like domain"/>
    <property type="match status" value="1"/>
</dbReference>
<dbReference type="Gene3D" id="4.10.320.10">
    <property type="entry name" value="E3-binding domain"/>
    <property type="match status" value="1"/>
</dbReference>
<evidence type="ECO:0000259" key="14">
    <source>
        <dbReference type="PROSITE" id="PS51826"/>
    </source>
</evidence>
<dbReference type="NCBIfam" id="NF004309">
    <property type="entry name" value="PRK05704.1"/>
    <property type="match status" value="1"/>
</dbReference>
<comment type="caution">
    <text evidence="15">The sequence shown here is derived from an EMBL/GenBank/DDBJ whole genome shotgun (WGS) entry which is preliminary data.</text>
</comment>
<dbReference type="Pfam" id="PF00198">
    <property type="entry name" value="2-oxoacid_dh"/>
    <property type="match status" value="1"/>
</dbReference>
<feature type="region of interest" description="Disordered" evidence="12">
    <location>
        <begin position="79"/>
        <end position="110"/>
    </location>
</feature>
<dbReference type="InterPro" id="IPR023213">
    <property type="entry name" value="CAT-like_dom_sf"/>
</dbReference>
<feature type="region of interest" description="Disordered" evidence="12">
    <location>
        <begin position="148"/>
        <end position="175"/>
    </location>
</feature>
<gene>
    <name evidence="15" type="primary">odhB</name>
    <name evidence="15" type="ORF">ENJ15_02420</name>
</gene>
<dbReference type="PROSITE" id="PS00189">
    <property type="entry name" value="LIPOYL"/>
    <property type="match status" value="1"/>
</dbReference>
<dbReference type="PROSITE" id="PS50968">
    <property type="entry name" value="BIOTINYL_LIPOYL"/>
    <property type="match status" value="1"/>
</dbReference>
<evidence type="ECO:0000256" key="2">
    <source>
        <dbReference type="ARBA" id="ARBA00005145"/>
    </source>
</evidence>
<sequence>MKIDVTVPTIGESITEVTMGGRLVENGAHVEEDDVICEIESEKATVEVTAEKSGIITFTAEEGDTVEIGAVIAHIETDGEAPVAEGKEEKSSEEKSVAAPQPAEQEEGPKVSPVAANILRDAGIDPAAVKGTGVGGRITKADALNARQGAAPAAPAPAEKKDISGEAPAPASAAFSRNEKRVRMTTLRKTIARRLLEAKHGTAMLTTFNEVDLSKVKEVRAAYKETFKEKHGVGLGFMSFFTKACTLALKEVPGVNAMIDGDHVIYHDYADIGIAVSTEKGLVVPVIRNAESLSLAQIEAEVLRLALRARDGKLTIDEMTGGTFTITNGGVFGSMMSTPIINAPQSAILGMHAINDRPVVDNGEIVIRPMMYLAMSYDHRIVDGKESVTFLKMVKELLEDPVRMLLDI</sequence>
<proteinExistence type="inferred from homology"/>
<evidence type="ECO:0000256" key="5">
    <source>
        <dbReference type="ARBA" id="ARBA00019511"/>
    </source>
</evidence>
<protein>
    <recommendedName>
        <fullName evidence="5 11">Dihydrolipoyllysine-residue succinyltransferase component of 2-oxoglutarate dehydrogenase complex</fullName>
        <ecNumber evidence="4 11">2.3.1.61</ecNumber>
    </recommendedName>
    <alternativeName>
        <fullName evidence="11">2-oxoglutarate dehydrogenase complex component E2</fullName>
    </alternativeName>
</protein>
<evidence type="ECO:0000256" key="4">
    <source>
        <dbReference type="ARBA" id="ARBA00012945"/>
    </source>
</evidence>
<dbReference type="InterPro" id="IPR003016">
    <property type="entry name" value="2-oxoA_DH_lipoyl-BS"/>
</dbReference>
<name>A0A7V5VEW0_CALAY</name>
<dbReference type="PANTHER" id="PTHR43416:SF5">
    <property type="entry name" value="DIHYDROLIPOYLLYSINE-RESIDUE SUCCINYLTRANSFERASE COMPONENT OF 2-OXOGLUTARATE DEHYDROGENASE COMPLEX, MITOCHONDRIAL"/>
    <property type="match status" value="1"/>
</dbReference>
<dbReference type="InterPro" id="IPR000089">
    <property type="entry name" value="Biotin_lipoyl"/>
</dbReference>
<evidence type="ECO:0000256" key="3">
    <source>
        <dbReference type="ARBA" id="ARBA00007317"/>
    </source>
</evidence>
<dbReference type="InterPro" id="IPR050537">
    <property type="entry name" value="2-oxoacid_dehydrogenase"/>
</dbReference>
<keyword evidence="9 11" id="KW-0012">Acyltransferase</keyword>
<dbReference type="GO" id="GO:0006099">
    <property type="term" value="P:tricarboxylic acid cycle"/>
    <property type="evidence" value="ECO:0007669"/>
    <property type="project" value="UniProtKB-UniRule"/>
</dbReference>
<comment type="pathway">
    <text evidence="2 11">Amino-acid degradation; L-lysine degradation via saccharopine pathway; glutaryl-CoA from L-lysine: step 6/6.</text>
</comment>
<dbReference type="PROSITE" id="PS51826">
    <property type="entry name" value="PSBD"/>
    <property type="match status" value="1"/>
</dbReference>
<dbReference type="AlphaFoldDB" id="A0A7V5VEW0"/>
<evidence type="ECO:0000259" key="13">
    <source>
        <dbReference type="PROSITE" id="PS50968"/>
    </source>
</evidence>
<dbReference type="InterPro" id="IPR001078">
    <property type="entry name" value="2-oxoacid_DH_actylTfrase"/>
</dbReference>
<comment type="cofactor">
    <cofactor evidence="11">
        <name>(R)-lipoate</name>
        <dbReference type="ChEBI" id="CHEBI:83088"/>
    </cofactor>
    <text evidence="11">Binds 1 lipoyl cofactor covalently.</text>
</comment>
<evidence type="ECO:0000256" key="11">
    <source>
        <dbReference type="RuleBase" id="RU361138"/>
    </source>
</evidence>
<feature type="compositionally biased region" description="Basic and acidic residues" evidence="12">
    <location>
        <begin position="85"/>
        <end position="96"/>
    </location>
</feature>